<evidence type="ECO:0000313" key="3">
    <source>
        <dbReference type="Proteomes" id="UP000675968"/>
    </source>
</evidence>
<dbReference type="EMBL" id="JAGVWC010000008">
    <property type="protein sequence ID" value="MBS3061167.1"/>
    <property type="molecule type" value="Genomic_DNA"/>
</dbReference>
<keyword evidence="1" id="KW-0472">Membrane</keyword>
<feature type="transmembrane region" description="Helical" evidence="1">
    <location>
        <begin position="12"/>
        <end position="34"/>
    </location>
</feature>
<protein>
    <submittedName>
        <fullName evidence="2">Uncharacterized protein</fullName>
    </submittedName>
</protein>
<keyword evidence="1" id="KW-0812">Transmembrane</keyword>
<comment type="caution">
    <text evidence="2">The sequence shown here is derived from an EMBL/GenBank/DDBJ whole genome shotgun (WGS) entry which is preliminary data.</text>
</comment>
<evidence type="ECO:0000313" key="2">
    <source>
        <dbReference type="EMBL" id="MBS3061167.1"/>
    </source>
</evidence>
<accession>A0A8T4L3M7</accession>
<proteinExistence type="predicted"/>
<name>A0A8T4L3M7_9ARCH</name>
<evidence type="ECO:0000256" key="1">
    <source>
        <dbReference type="SAM" id="Phobius"/>
    </source>
</evidence>
<keyword evidence="1" id="KW-1133">Transmembrane helix</keyword>
<sequence length="119" mass="13160">MKFNGQIMFETLVTTAVYLGVFGVLVATVSIQFAQANDYAEKNRFLMQTEKCAQILDALYANGTGKPAENISNCVPATPRHVRIENQPFTAFTIADPIEQIPSSTETRLLVIPPDHYVP</sequence>
<reference evidence="2" key="2">
    <citation type="submission" date="2021-05" db="EMBL/GenBank/DDBJ databases">
        <title>Protein family content uncovers lineage relationships and bacterial pathway maintenance mechanisms in DPANN archaea.</title>
        <authorList>
            <person name="Castelle C.J."/>
            <person name="Meheust R."/>
            <person name="Jaffe A.L."/>
            <person name="Seitz K."/>
            <person name="Gong X."/>
            <person name="Baker B.J."/>
            <person name="Banfield J.F."/>
        </authorList>
    </citation>
    <scope>NUCLEOTIDE SEQUENCE</scope>
    <source>
        <strain evidence="2">RIFCSPLOWO2_01_FULL_AR10_48_17</strain>
    </source>
</reference>
<dbReference type="Proteomes" id="UP000675968">
    <property type="component" value="Unassembled WGS sequence"/>
</dbReference>
<organism evidence="2 3">
    <name type="scientific">Candidatus Iainarchaeum sp</name>
    <dbReference type="NCBI Taxonomy" id="3101447"/>
    <lineage>
        <taxon>Archaea</taxon>
        <taxon>Candidatus Iainarchaeota</taxon>
        <taxon>Candidatus Iainarchaeia</taxon>
        <taxon>Candidatus Iainarchaeales</taxon>
        <taxon>Candidatus Iainarchaeaceae</taxon>
        <taxon>Candidatus Iainarchaeum</taxon>
    </lineage>
</organism>
<reference evidence="2" key="1">
    <citation type="submission" date="2021-03" db="EMBL/GenBank/DDBJ databases">
        <authorList>
            <person name="Jaffe A."/>
        </authorList>
    </citation>
    <scope>NUCLEOTIDE SEQUENCE</scope>
    <source>
        <strain evidence="2">RIFCSPLOWO2_01_FULL_AR10_48_17</strain>
    </source>
</reference>
<dbReference type="AlphaFoldDB" id="A0A8T4L3M7"/>
<gene>
    <name evidence="2" type="ORF">J4215_01130</name>
</gene>